<keyword evidence="4 13" id="KW-0245">EGF-like domain</keyword>
<evidence type="ECO:0000256" key="10">
    <source>
        <dbReference type="ARBA" id="ARBA00022989"/>
    </source>
</evidence>
<dbReference type="InterPro" id="IPR001254">
    <property type="entry name" value="Trypsin_dom"/>
</dbReference>
<dbReference type="PROSITE" id="PS50240">
    <property type="entry name" value="TRYPSIN_DOM"/>
    <property type="match status" value="2"/>
</dbReference>
<evidence type="ECO:0000256" key="6">
    <source>
        <dbReference type="ARBA" id="ARBA00022692"/>
    </source>
</evidence>
<dbReference type="Pfam" id="PF12947">
    <property type="entry name" value="EGF_3"/>
    <property type="match status" value="1"/>
</dbReference>
<dbReference type="Gene3D" id="2.10.25.10">
    <property type="entry name" value="Laminin"/>
    <property type="match status" value="3"/>
</dbReference>
<dbReference type="GO" id="GO:0006508">
    <property type="term" value="P:proteolysis"/>
    <property type="evidence" value="ECO:0007669"/>
    <property type="project" value="UniProtKB-KW"/>
</dbReference>
<keyword evidence="8" id="KW-0720">Serine protease</keyword>
<dbReference type="CDD" id="cd00190">
    <property type="entry name" value="Tryp_SPc"/>
    <property type="match status" value="2"/>
</dbReference>
<dbReference type="SUPFAM" id="SSF82671">
    <property type="entry name" value="SEA domain"/>
    <property type="match status" value="1"/>
</dbReference>
<evidence type="ECO:0000256" key="1">
    <source>
        <dbReference type="ARBA" id="ARBA00004606"/>
    </source>
</evidence>
<proteinExistence type="predicted"/>
<accession>A0A7D9I0F6</accession>
<evidence type="ECO:0000256" key="8">
    <source>
        <dbReference type="ARBA" id="ARBA00022825"/>
    </source>
</evidence>
<dbReference type="PANTHER" id="PTHR24252">
    <property type="entry name" value="ACROSIN-RELATED"/>
    <property type="match status" value="1"/>
</dbReference>
<dbReference type="PROSITE" id="PS00135">
    <property type="entry name" value="TRYPSIN_SER"/>
    <property type="match status" value="2"/>
</dbReference>
<dbReference type="GO" id="GO:0016020">
    <property type="term" value="C:membrane"/>
    <property type="evidence" value="ECO:0007669"/>
    <property type="project" value="UniProtKB-SubCell"/>
</dbReference>
<dbReference type="GO" id="GO:0004252">
    <property type="term" value="F:serine-type endopeptidase activity"/>
    <property type="evidence" value="ECO:0007669"/>
    <property type="project" value="InterPro"/>
</dbReference>
<dbReference type="SMART" id="SM00181">
    <property type="entry name" value="EGF"/>
    <property type="match status" value="3"/>
</dbReference>
<comment type="caution">
    <text evidence="14">The sequence shown here is derived from an EMBL/GenBank/DDBJ whole genome shotgun (WGS) entry which is preliminary data.</text>
</comment>
<keyword evidence="6 14" id="KW-0812">Transmembrane</keyword>
<dbReference type="SUPFAM" id="SSF50494">
    <property type="entry name" value="Trypsin-like serine proteases"/>
    <property type="match status" value="2"/>
</dbReference>
<dbReference type="Gene3D" id="2.40.10.10">
    <property type="entry name" value="Trypsin-like serine proteases"/>
    <property type="match status" value="2"/>
</dbReference>
<dbReference type="InterPro" id="IPR000082">
    <property type="entry name" value="SEA_dom"/>
</dbReference>
<dbReference type="PROSITE" id="PS50026">
    <property type="entry name" value="EGF_3"/>
    <property type="match status" value="2"/>
</dbReference>
<dbReference type="PANTHER" id="PTHR24252:SF7">
    <property type="entry name" value="HYALIN"/>
    <property type="match status" value="1"/>
</dbReference>
<keyword evidence="5 14" id="KW-0645">Protease</keyword>
<keyword evidence="10" id="KW-1133">Transmembrane helix</keyword>
<keyword evidence="7" id="KW-0378">Hydrolase</keyword>
<keyword evidence="3" id="KW-0964">Secreted</keyword>
<dbReference type="PROSITE" id="PS50024">
    <property type="entry name" value="SEA"/>
    <property type="match status" value="1"/>
</dbReference>
<keyword evidence="12" id="KW-1015">Disulfide bond</keyword>
<keyword evidence="15" id="KW-1185">Reference proteome</keyword>
<organism evidence="14 15">
    <name type="scientific">Paramuricea clavata</name>
    <name type="common">Red gorgonian</name>
    <name type="synonym">Violescent sea-whip</name>
    <dbReference type="NCBI Taxonomy" id="317549"/>
    <lineage>
        <taxon>Eukaryota</taxon>
        <taxon>Metazoa</taxon>
        <taxon>Cnidaria</taxon>
        <taxon>Anthozoa</taxon>
        <taxon>Octocorallia</taxon>
        <taxon>Malacalcyonacea</taxon>
        <taxon>Plexauridae</taxon>
        <taxon>Paramuricea</taxon>
    </lineage>
</organism>
<evidence type="ECO:0000256" key="2">
    <source>
        <dbReference type="ARBA" id="ARBA00004613"/>
    </source>
</evidence>
<dbReference type="FunFam" id="2.40.10.10:FF:000003">
    <property type="entry name" value="Transmembrane serine protease 3"/>
    <property type="match status" value="2"/>
</dbReference>
<dbReference type="Pfam" id="PF12946">
    <property type="entry name" value="EGF_MSP1_1"/>
    <property type="match status" value="1"/>
</dbReference>
<comment type="caution">
    <text evidence="13">Lacks conserved residue(s) required for the propagation of feature annotation.</text>
</comment>
<dbReference type="OrthoDB" id="5981371at2759"/>
<gene>
    <name evidence="14" type="ORF">PACLA_8A032192</name>
</gene>
<dbReference type="PRINTS" id="PR00722">
    <property type="entry name" value="CHYMOTRYPSIN"/>
</dbReference>
<keyword evidence="11" id="KW-0472">Membrane</keyword>
<dbReference type="Proteomes" id="UP001152795">
    <property type="component" value="Unassembled WGS sequence"/>
</dbReference>
<evidence type="ECO:0000313" key="15">
    <source>
        <dbReference type="Proteomes" id="UP001152795"/>
    </source>
</evidence>
<dbReference type="EMBL" id="CACRXK020002434">
    <property type="protein sequence ID" value="CAB3994306.1"/>
    <property type="molecule type" value="Genomic_DNA"/>
</dbReference>
<evidence type="ECO:0000256" key="12">
    <source>
        <dbReference type="ARBA" id="ARBA00023157"/>
    </source>
</evidence>
<protein>
    <submittedName>
        <fullName evidence="14">Transmembrane protease serine 9-like</fullName>
    </submittedName>
</protein>
<evidence type="ECO:0000256" key="13">
    <source>
        <dbReference type="PROSITE-ProRule" id="PRU00076"/>
    </source>
</evidence>
<dbReference type="InterPro" id="IPR043504">
    <property type="entry name" value="Peptidase_S1_PA_chymotrypsin"/>
</dbReference>
<evidence type="ECO:0000256" key="5">
    <source>
        <dbReference type="ARBA" id="ARBA00022670"/>
    </source>
</evidence>
<dbReference type="InterPro" id="IPR018114">
    <property type="entry name" value="TRYPSIN_HIS"/>
</dbReference>
<dbReference type="InterPro" id="IPR033116">
    <property type="entry name" value="TRYPSIN_SER"/>
</dbReference>
<dbReference type="InterPro" id="IPR009003">
    <property type="entry name" value="Peptidase_S1_PA"/>
</dbReference>
<evidence type="ECO:0000256" key="9">
    <source>
        <dbReference type="ARBA" id="ARBA00022968"/>
    </source>
</evidence>
<dbReference type="InterPro" id="IPR036364">
    <property type="entry name" value="SEA_dom_sf"/>
</dbReference>
<evidence type="ECO:0000256" key="3">
    <source>
        <dbReference type="ARBA" id="ARBA00022525"/>
    </source>
</evidence>
<evidence type="ECO:0000256" key="7">
    <source>
        <dbReference type="ARBA" id="ARBA00022801"/>
    </source>
</evidence>
<dbReference type="PROSITE" id="PS00134">
    <property type="entry name" value="TRYPSIN_HIS"/>
    <property type="match status" value="2"/>
</dbReference>
<reference evidence="14" key="1">
    <citation type="submission" date="2020-04" db="EMBL/GenBank/DDBJ databases">
        <authorList>
            <person name="Alioto T."/>
            <person name="Alioto T."/>
            <person name="Gomez Garrido J."/>
        </authorList>
    </citation>
    <scope>NUCLEOTIDE SEQUENCE</scope>
    <source>
        <strain evidence="14">A484AB</strain>
    </source>
</reference>
<evidence type="ECO:0000313" key="14">
    <source>
        <dbReference type="EMBL" id="CAB3994306.1"/>
    </source>
</evidence>
<dbReference type="Gene3D" id="3.30.70.960">
    <property type="entry name" value="SEA domain"/>
    <property type="match status" value="1"/>
</dbReference>
<dbReference type="Pfam" id="PF00089">
    <property type="entry name" value="Trypsin"/>
    <property type="match status" value="2"/>
</dbReference>
<dbReference type="Pfam" id="PF01390">
    <property type="entry name" value="SEA"/>
    <property type="match status" value="1"/>
</dbReference>
<evidence type="ECO:0000256" key="11">
    <source>
        <dbReference type="ARBA" id="ARBA00023136"/>
    </source>
</evidence>
<name>A0A7D9I0F6_PARCT</name>
<evidence type="ECO:0000256" key="4">
    <source>
        <dbReference type="ARBA" id="ARBA00022536"/>
    </source>
</evidence>
<dbReference type="InterPro" id="IPR024731">
    <property type="entry name" value="NELL2-like_EGF"/>
</dbReference>
<dbReference type="SMART" id="SM00020">
    <property type="entry name" value="Tryp_SPc"/>
    <property type="match status" value="2"/>
</dbReference>
<keyword evidence="9" id="KW-0735">Signal-anchor</keyword>
<dbReference type="InterPro" id="IPR024730">
    <property type="entry name" value="MSP1_EGF_1"/>
</dbReference>
<dbReference type="GO" id="GO:0005576">
    <property type="term" value="C:extracellular region"/>
    <property type="evidence" value="ECO:0007669"/>
    <property type="project" value="UniProtKB-SubCell"/>
</dbReference>
<dbReference type="InterPro" id="IPR001314">
    <property type="entry name" value="Peptidase_S1A"/>
</dbReference>
<sequence length="1423" mass="161209">MKLQIGASFILWTTCLVIWPGKAEAGYRCPFGKRKILTTEHTRVKRVIGGSQAISNSWPWIVNFIDHKNLQQCAGSIIDREWILTAAHCFLFNSKPAPLFNNYTIHLADHNLNFTDPQEYEIEASKVYIHPKYVIGDWISPGDYDVALMKLSKPLNYTDYVQPICVGIKEDIFSENDTCVLIGWGNNKNVSRYHRSPFLKEVELDLVSLEECNSNTSYKGEVSDRFLCAGRKEGGIDGCYGDSGGPYQCKRNDTWTQLGIMIWGIGCAEPNHYGVYTDVRVLQPFIESIQAGPNSNLSSYYMKTLGDVRPDLGRRPLSNLHELLTNESEFSDIDLVRNFQFLPYQIKLLNKTTLKDLIFVSSKENLTANTTTLAYITEHLVQQVERLYVYYKSNEARKEFNITFEEIYKSVNLTKDGFLNSKFSVIENIRKQMYIKRYVNNLQMYRDTLMTYKLGLSVMFNISQIKKDLNKPADDLKKLDNKSLKQILVKHNQQLFTKMLSIRNMSSFFEISLEKLKNMTVGNVLTEYLNIKLTTFASLHELTGREIDVVKMKKISTVPYPDDQNLYGLVMKMLEAHGSSFACGVRNENSRSRRKRVIGGREASKNSWPWIVNFIDSNTREQYCAGAIIERKWILTASHCFVLSEESILPLSNYTYHVGDHKLNFTDTHEYTIKASKMFIHPQFIGGTDNEPGDYDIALIELARPLTYSENVRPVCLVEDREIFVNDTCYVTGWGNNINAEDYHRSPVLKEAKVDLVPLDECNSNTSYNGFIPDRFICAGFEEGGTDGCHGDSGGPLQCDRNGSWVQIGIVSWGIGCAEPNHYGVYSDVQSLLPFINAIKSGPNMNLTTYYLSTLKEVIPRMAERPSKNLHALLTNNQLFSALDLVRNLQVFPYQVKLLNKTTLMHLTFVSDEHNLTGNNTMLKYIAQIFLHQTDRLRMYVKSIELAKELNISFDDILQLSGLTKQVLLDSKAEVLERVKKTVQINNLLGKLTEYKTSLMTYKNNLQISLDVMKIRQHFNRLSLKKINSTTDKELKQILVGENKMIFTKTLSIRNISTFFDVSRASLKEMTVAHLLTQVLSISLENYTTLHMFTTHQLEGIKDVKISTVPSSDDMTLYEITNAILQLRTVKKCSESSCSKNAECIQHSNYSISCRCKKGYISNGFNCDTGNTIFSSELVLNQTFTESLNNPNSAEYRNLAEKIQNALTSAIRKENNFPGFLGCQVTGFIKGSVVAQYVLIFQLQESETVNASKLALVVVAAVRNGPLAIPVVSSRPIKTADFCSLGFHSCHMHATCSIKDGIVTCTCKENYYGDGESCADSCGQRQCPVHSYCFRRLNGQAKCICEPGYTQEEKGCEKADEDFKTALIIVSCVTGTLLLLTLMVCWYQYCNKNRKKSLEMTSTTVANKGSENAGYDTMNMDNL</sequence>
<dbReference type="InterPro" id="IPR000742">
    <property type="entry name" value="EGF"/>
</dbReference>
<dbReference type="PROSITE" id="PS01186">
    <property type="entry name" value="EGF_2"/>
    <property type="match status" value="2"/>
</dbReference>
<comment type="subcellular location">
    <subcellularLocation>
        <location evidence="1">Membrane</location>
        <topology evidence="1">Single-pass type II membrane protein</topology>
    </subcellularLocation>
    <subcellularLocation>
        <location evidence="2">Secreted</location>
    </subcellularLocation>
</comment>